<gene>
    <name evidence="6" type="ORF">HMN09_01081100</name>
</gene>
<feature type="transmembrane region" description="Helical" evidence="4">
    <location>
        <begin position="20"/>
        <end position="41"/>
    </location>
</feature>
<dbReference type="InterPro" id="IPR029058">
    <property type="entry name" value="AB_hydrolase_fold"/>
</dbReference>
<accession>A0A8H6SBY5</accession>
<evidence type="ECO:0000256" key="3">
    <source>
        <dbReference type="PROSITE-ProRule" id="PRU10038"/>
    </source>
</evidence>
<evidence type="ECO:0000313" key="7">
    <source>
        <dbReference type="Proteomes" id="UP000613580"/>
    </source>
</evidence>
<dbReference type="AlphaFoldDB" id="A0A8H6SBY5"/>
<feature type="transmembrane region" description="Helical" evidence="4">
    <location>
        <begin position="156"/>
        <end position="183"/>
    </location>
</feature>
<dbReference type="Gene3D" id="3.40.50.1820">
    <property type="entry name" value="alpha/beta hydrolase"/>
    <property type="match status" value="1"/>
</dbReference>
<dbReference type="EMBL" id="JACAZE010000016">
    <property type="protein sequence ID" value="KAF7296720.1"/>
    <property type="molecule type" value="Genomic_DNA"/>
</dbReference>
<keyword evidence="4" id="KW-0812">Transmembrane</keyword>
<dbReference type="InterPro" id="IPR050300">
    <property type="entry name" value="GDXG_lipolytic_enzyme"/>
</dbReference>
<dbReference type="OrthoDB" id="2152029at2759"/>
<keyword evidence="2 6" id="KW-0378">Hydrolase</keyword>
<protein>
    <submittedName>
        <fullName evidence="6">Abhydrolase-3 domain-containing protein</fullName>
    </submittedName>
</protein>
<evidence type="ECO:0000313" key="6">
    <source>
        <dbReference type="EMBL" id="KAF7296720.1"/>
    </source>
</evidence>
<proteinExistence type="inferred from homology"/>
<evidence type="ECO:0000259" key="5">
    <source>
        <dbReference type="Pfam" id="PF07859"/>
    </source>
</evidence>
<organism evidence="6 7">
    <name type="scientific">Mycena chlorophos</name>
    <name type="common">Agaric fungus</name>
    <name type="synonym">Agaricus chlorophos</name>
    <dbReference type="NCBI Taxonomy" id="658473"/>
    <lineage>
        <taxon>Eukaryota</taxon>
        <taxon>Fungi</taxon>
        <taxon>Dikarya</taxon>
        <taxon>Basidiomycota</taxon>
        <taxon>Agaricomycotina</taxon>
        <taxon>Agaricomycetes</taxon>
        <taxon>Agaricomycetidae</taxon>
        <taxon>Agaricales</taxon>
        <taxon>Marasmiineae</taxon>
        <taxon>Mycenaceae</taxon>
        <taxon>Mycena</taxon>
    </lineage>
</organism>
<dbReference type="Proteomes" id="UP000613580">
    <property type="component" value="Unassembled WGS sequence"/>
</dbReference>
<feature type="domain" description="Alpha/beta hydrolase fold-3" evidence="5">
    <location>
        <begin position="172"/>
        <end position="350"/>
    </location>
</feature>
<comment type="similarity">
    <text evidence="1">Belongs to the 'GDXG' lipolytic enzyme family.</text>
</comment>
<feature type="active site" evidence="3">
    <location>
        <position position="214"/>
    </location>
</feature>
<keyword evidence="4" id="KW-1133">Transmembrane helix</keyword>
<dbReference type="Pfam" id="PF07859">
    <property type="entry name" value="Abhydrolase_3"/>
    <property type="match status" value="1"/>
</dbReference>
<dbReference type="PANTHER" id="PTHR48081:SF31">
    <property type="entry name" value="STERYL ACETYL HYDROLASE MUG81-RELATED"/>
    <property type="match status" value="1"/>
</dbReference>
<evidence type="ECO:0000256" key="2">
    <source>
        <dbReference type="ARBA" id="ARBA00022801"/>
    </source>
</evidence>
<keyword evidence="7" id="KW-1185">Reference proteome</keyword>
<dbReference type="SUPFAM" id="SSF53474">
    <property type="entry name" value="alpha/beta-Hydrolases"/>
    <property type="match status" value="1"/>
</dbReference>
<evidence type="ECO:0000256" key="1">
    <source>
        <dbReference type="ARBA" id="ARBA00010515"/>
    </source>
</evidence>
<comment type="caution">
    <text evidence="6">The sequence shown here is derived from an EMBL/GenBank/DDBJ whole genome shotgun (WGS) entry which is preliminary data.</text>
</comment>
<sequence length="415" mass="44571">MTGMARYGDLPLAQKLRFVAIALSLPVIVLSTALTNLLPVFRATHNKTKSLKRILGEGVMRYLFTHLRVSQLQWASGTTSDVYTKWAIGKQAAVVDEIQDSEGARLCWVGPKRADRVLLYLHGGCFHLPVTDFTLDFLRYIQLELEKQGIDIGVAVLEYCAFCVPVIELVLIVVVFTALAPYAQFPIPLLQTTLAIQHLTSLSPSPQLVIAGDSAGGHLALQVLSHMLHPNVVPDIPTIQSPSRIAGICLLSPWASLSTTSASAAINDGIDVVPRKVVQALGAALLPAFSASASGDATAAMLPFAEPSGAPVDWFARLEQVTARLLVTCGSGEVMRDDILRLAGVLQEASSTGNGPGAGTGKEQTEVTLLEQAGGVHDDMLLDFMVKEDVQEKEDALTPAIVSWLAECWMRELEA</sequence>
<keyword evidence="4" id="KW-0472">Membrane</keyword>
<evidence type="ECO:0000256" key="4">
    <source>
        <dbReference type="SAM" id="Phobius"/>
    </source>
</evidence>
<dbReference type="PROSITE" id="PS01174">
    <property type="entry name" value="LIPASE_GDXG_SER"/>
    <property type="match status" value="1"/>
</dbReference>
<dbReference type="PANTHER" id="PTHR48081">
    <property type="entry name" value="AB HYDROLASE SUPERFAMILY PROTEIN C4A8.06C"/>
    <property type="match status" value="1"/>
</dbReference>
<name>A0A8H6SBY5_MYCCL</name>
<reference evidence="6" key="1">
    <citation type="submission" date="2020-05" db="EMBL/GenBank/DDBJ databases">
        <title>Mycena genomes resolve the evolution of fungal bioluminescence.</title>
        <authorList>
            <person name="Tsai I.J."/>
        </authorList>
    </citation>
    <scope>NUCLEOTIDE SEQUENCE</scope>
    <source>
        <strain evidence="6">110903Hualien_Pintung</strain>
    </source>
</reference>
<dbReference type="GO" id="GO:0016787">
    <property type="term" value="F:hydrolase activity"/>
    <property type="evidence" value="ECO:0007669"/>
    <property type="project" value="UniProtKB-KW"/>
</dbReference>
<dbReference type="InterPro" id="IPR033140">
    <property type="entry name" value="Lipase_GDXG_put_SER_AS"/>
</dbReference>
<dbReference type="InterPro" id="IPR013094">
    <property type="entry name" value="AB_hydrolase_3"/>
</dbReference>